<dbReference type="AlphaFoldDB" id="A0A2P5E1B2"/>
<evidence type="ECO:0000313" key="2">
    <source>
        <dbReference type="Proteomes" id="UP000237000"/>
    </source>
</evidence>
<protein>
    <submittedName>
        <fullName evidence="1">Uncharacterized protein</fullName>
    </submittedName>
</protein>
<organism evidence="1 2">
    <name type="scientific">Trema orientale</name>
    <name type="common">Charcoal tree</name>
    <name type="synonym">Celtis orientalis</name>
    <dbReference type="NCBI Taxonomy" id="63057"/>
    <lineage>
        <taxon>Eukaryota</taxon>
        <taxon>Viridiplantae</taxon>
        <taxon>Streptophyta</taxon>
        <taxon>Embryophyta</taxon>
        <taxon>Tracheophyta</taxon>
        <taxon>Spermatophyta</taxon>
        <taxon>Magnoliopsida</taxon>
        <taxon>eudicotyledons</taxon>
        <taxon>Gunneridae</taxon>
        <taxon>Pentapetalae</taxon>
        <taxon>rosids</taxon>
        <taxon>fabids</taxon>
        <taxon>Rosales</taxon>
        <taxon>Cannabaceae</taxon>
        <taxon>Trema</taxon>
    </lineage>
</organism>
<dbReference type="InParanoid" id="A0A2P5E1B2"/>
<keyword evidence="2" id="KW-1185">Reference proteome</keyword>
<proteinExistence type="predicted"/>
<evidence type="ECO:0000313" key="1">
    <source>
        <dbReference type="EMBL" id="PON79339.1"/>
    </source>
</evidence>
<reference evidence="2" key="1">
    <citation type="submission" date="2016-06" db="EMBL/GenBank/DDBJ databases">
        <title>Parallel loss of symbiosis genes in relatives of nitrogen-fixing non-legume Parasponia.</title>
        <authorList>
            <person name="Van Velzen R."/>
            <person name="Holmer R."/>
            <person name="Bu F."/>
            <person name="Rutten L."/>
            <person name="Van Zeijl A."/>
            <person name="Liu W."/>
            <person name="Santuari L."/>
            <person name="Cao Q."/>
            <person name="Sharma T."/>
            <person name="Shen D."/>
            <person name="Roswanjaya Y."/>
            <person name="Wardhani T."/>
            <person name="Kalhor M.S."/>
            <person name="Jansen J."/>
            <person name="Van den Hoogen J."/>
            <person name="Gungor B."/>
            <person name="Hartog M."/>
            <person name="Hontelez J."/>
            <person name="Verver J."/>
            <person name="Yang W.-C."/>
            <person name="Schijlen E."/>
            <person name="Repin R."/>
            <person name="Schilthuizen M."/>
            <person name="Schranz E."/>
            <person name="Heidstra R."/>
            <person name="Miyata K."/>
            <person name="Fedorova E."/>
            <person name="Kohlen W."/>
            <person name="Bisseling T."/>
            <person name="Smit S."/>
            <person name="Geurts R."/>
        </authorList>
    </citation>
    <scope>NUCLEOTIDE SEQUENCE [LARGE SCALE GENOMIC DNA]</scope>
    <source>
        <strain evidence="2">cv. RG33-2</strain>
    </source>
</reference>
<gene>
    <name evidence="1" type="ORF">TorRG33x02_236210</name>
</gene>
<dbReference type="EMBL" id="JXTC01000236">
    <property type="protein sequence ID" value="PON79339.1"/>
    <property type="molecule type" value="Genomic_DNA"/>
</dbReference>
<name>A0A2P5E1B2_TREOI</name>
<comment type="caution">
    <text evidence="1">The sequence shown here is derived from an EMBL/GenBank/DDBJ whole genome shotgun (WGS) entry which is preliminary data.</text>
</comment>
<dbReference type="Proteomes" id="UP000237000">
    <property type="component" value="Unassembled WGS sequence"/>
</dbReference>
<accession>A0A2P5E1B2</accession>
<sequence length="176" mass="20305">MARFWSDIFMGNRPFLHKACRLDRNDAVSISLGTQPRVHRERETLCSLVSLEIICDTSFLRVAAEGVVSRPSKQVWRLVKTVLSEVWRSSASGVGRTLLVSLTFPMELRKKSTFKETRYRQSSRARMAGSDKSAELRSRRFWTQLRNFWDCVSDFRTENRPKSWTLASLLGSTVVQ</sequence>
<dbReference type="OrthoDB" id="10316918at2759"/>